<name>A0A0A9H7R9_ARUDO</name>
<evidence type="ECO:0000313" key="1">
    <source>
        <dbReference type="EMBL" id="JAE30901.1"/>
    </source>
</evidence>
<reference evidence="1" key="2">
    <citation type="journal article" date="2015" name="Data Brief">
        <title>Shoot transcriptome of the giant reed, Arundo donax.</title>
        <authorList>
            <person name="Barrero R.A."/>
            <person name="Guerrero F.D."/>
            <person name="Moolhuijzen P."/>
            <person name="Goolsby J.A."/>
            <person name="Tidwell J."/>
            <person name="Bellgard S.E."/>
            <person name="Bellgard M.I."/>
        </authorList>
    </citation>
    <scope>NUCLEOTIDE SEQUENCE</scope>
    <source>
        <tissue evidence="1">Shoot tissue taken approximately 20 cm above the soil surface</tissue>
    </source>
</reference>
<dbReference type="EMBL" id="GBRH01166995">
    <property type="protein sequence ID" value="JAE30901.1"/>
    <property type="molecule type" value="Transcribed_RNA"/>
</dbReference>
<reference evidence="1" key="1">
    <citation type="submission" date="2014-09" db="EMBL/GenBank/DDBJ databases">
        <authorList>
            <person name="Magalhaes I.L.F."/>
            <person name="Oliveira U."/>
            <person name="Santos F.R."/>
            <person name="Vidigal T.H.D.A."/>
            <person name="Brescovit A.D."/>
            <person name="Santos A.J."/>
        </authorList>
    </citation>
    <scope>NUCLEOTIDE SEQUENCE</scope>
    <source>
        <tissue evidence="1">Shoot tissue taken approximately 20 cm above the soil surface</tissue>
    </source>
</reference>
<accession>A0A0A9H7R9</accession>
<organism evidence="1">
    <name type="scientific">Arundo donax</name>
    <name type="common">Giant reed</name>
    <name type="synonym">Donax arundinaceus</name>
    <dbReference type="NCBI Taxonomy" id="35708"/>
    <lineage>
        <taxon>Eukaryota</taxon>
        <taxon>Viridiplantae</taxon>
        <taxon>Streptophyta</taxon>
        <taxon>Embryophyta</taxon>
        <taxon>Tracheophyta</taxon>
        <taxon>Spermatophyta</taxon>
        <taxon>Magnoliopsida</taxon>
        <taxon>Liliopsida</taxon>
        <taxon>Poales</taxon>
        <taxon>Poaceae</taxon>
        <taxon>PACMAD clade</taxon>
        <taxon>Arundinoideae</taxon>
        <taxon>Arundineae</taxon>
        <taxon>Arundo</taxon>
    </lineage>
</organism>
<dbReference type="AlphaFoldDB" id="A0A0A9H7R9"/>
<sequence length="58" mass="6399">MIPSTPASLAFAASSGLPIRTGVLNFSCQHHQAALSSVFSNKKAWQRRKTFHIDNQIM</sequence>
<proteinExistence type="predicted"/>
<protein>
    <submittedName>
        <fullName evidence="1">Uncharacterized protein</fullName>
    </submittedName>
</protein>